<dbReference type="GO" id="GO:0016679">
    <property type="term" value="F:oxidoreductase activity, acting on diphenols and related substances as donors"/>
    <property type="evidence" value="ECO:0007669"/>
    <property type="project" value="TreeGrafter"/>
</dbReference>
<evidence type="ECO:0000313" key="9">
    <source>
        <dbReference type="EMBL" id="ADY26280.1"/>
    </source>
</evidence>
<evidence type="ECO:0000256" key="2">
    <source>
        <dbReference type="ARBA" id="ARBA00022448"/>
    </source>
</evidence>
<keyword evidence="7" id="KW-0288">FMN</keyword>
<dbReference type="InterPro" id="IPR013130">
    <property type="entry name" value="Fe3_Rdtase_TM_dom"/>
</dbReference>
<protein>
    <recommendedName>
        <fullName evidence="7">Protein-methionine-sulfoxide reductase heme-binding subunit MsrQ</fullName>
    </recommendedName>
    <alternativeName>
        <fullName evidence="7">Flavocytochrome MsrQ</fullName>
    </alternativeName>
</protein>
<comment type="subcellular location">
    <subcellularLocation>
        <location evidence="7">Cell membrane</location>
        <topology evidence="7">Multi-pass membrane protein</topology>
    </subcellularLocation>
    <subcellularLocation>
        <location evidence="1">Membrane</location>
        <topology evidence="1">Multi-pass membrane protein</topology>
    </subcellularLocation>
</comment>
<feature type="domain" description="Ferric oxidoreductase" evidence="8">
    <location>
        <begin position="34"/>
        <end position="145"/>
    </location>
</feature>
<keyword evidence="7" id="KW-0285">Flavoprotein</keyword>
<feature type="transmembrane region" description="Helical" evidence="7">
    <location>
        <begin position="32"/>
        <end position="54"/>
    </location>
</feature>
<comment type="function">
    <text evidence="7">Part of the MsrPQ system that repairs oxidized cell envelope proteins containing methionine sulfoxide residues (Met-O), using respiratory chain electrons. Thus protects these proteins from oxidative-stress damage caused by reactive species of oxygen and chlorine. MsrPQ is essential for the maintenance of envelope integrity under bleach stress, rescuing a wide series of structurally unrelated cell envelope proteins from methionine oxidation. MsrQ provides electrons for reduction to the reductase catalytic subunit MsrP, using the quinone pool of the respiratory chain.</text>
</comment>
<sequence>MWAGGLVPLLVLALDAGRGALGANPLERVLEQSGLLALLLLVLSLACTPLRRLTGWTWPARIRRELGLLAFAYGALHLLVYLLDQGGLGGLPADIAERPFITVGAVALALLVPLALTSGKGSVRRLGFGRWQRLHYLVYPAALLAALHFYWGLKGDKSEALMYALALGLLLGWRVWQAAVKRMS</sequence>
<comment type="subunit">
    <text evidence="7">Heterodimer of a catalytic subunit (MsrP) and a heme-binding subunit (MsrQ).</text>
</comment>
<accession>F0RND8</accession>
<dbReference type="GO" id="GO:0010181">
    <property type="term" value="F:FMN binding"/>
    <property type="evidence" value="ECO:0007669"/>
    <property type="project" value="UniProtKB-UniRule"/>
</dbReference>
<feature type="transmembrane region" description="Helical" evidence="7">
    <location>
        <begin position="66"/>
        <end position="83"/>
    </location>
</feature>
<dbReference type="GO" id="GO:0030091">
    <property type="term" value="P:protein repair"/>
    <property type="evidence" value="ECO:0007669"/>
    <property type="project" value="UniProtKB-UniRule"/>
</dbReference>
<proteinExistence type="inferred from homology"/>
<dbReference type="GO" id="GO:0005886">
    <property type="term" value="C:plasma membrane"/>
    <property type="evidence" value="ECO:0007669"/>
    <property type="project" value="UniProtKB-SubCell"/>
</dbReference>
<comment type="cofactor">
    <cofactor evidence="7">
        <name>FMN</name>
        <dbReference type="ChEBI" id="CHEBI:58210"/>
    </cofactor>
    <text evidence="7">Binds 1 FMN per subunit.</text>
</comment>
<keyword evidence="6 7" id="KW-0472">Membrane</keyword>
<dbReference type="AlphaFoldDB" id="F0RND8"/>
<dbReference type="Proteomes" id="UP000007718">
    <property type="component" value="Chromosome"/>
</dbReference>
<keyword evidence="5 7" id="KW-0408">Iron</keyword>
<dbReference type="STRING" id="693977.Deipr_1128"/>
<dbReference type="RefSeq" id="WP_013614889.1">
    <property type="nucleotide sequence ID" value="NC_015161.1"/>
</dbReference>
<dbReference type="GO" id="GO:0020037">
    <property type="term" value="F:heme binding"/>
    <property type="evidence" value="ECO:0007669"/>
    <property type="project" value="UniProtKB-UniRule"/>
</dbReference>
<dbReference type="HOGENOM" id="CLU_080662_0_1_0"/>
<keyword evidence="2 7" id="KW-0813">Transport</keyword>
<dbReference type="HAMAP" id="MF_01207">
    <property type="entry name" value="MsrQ"/>
    <property type="match status" value="1"/>
</dbReference>
<keyword evidence="4 7" id="KW-1133">Transmembrane helix</keyword>
<reference evidence="10" key="1">
    <citation type="submission" date="2011-02" db="EMBL/GenBank/DDBJ databases">
        <title>The complete sequence of chromosome of Deinococcus proteolyticus DSM 20540.</title>
        <authorList>
            <consortium name="US DOE Joint Genome Institute (JGI-PGF)"/>
            <person name="Lucas S."/>
            <person name="Copeland A."/>
            <person name="Lapidus A."/>
            <person name="Bruce D."/>
            <person name="Goodwin L."/>
            <person name="Pitluck S."/>
            <person name="Kyrpides N."/>
            <person name="Mavromatis K."/>
            <person name="Pagani I."/>
            <person name="Ivanova N."/>
            <person name="Ovchinnikova G."/>
            <person name="Zeytun A."/>
            <person name="Detter J.C."/>
            <person name="Han C."/>
            <person name="Land M."/>
            <person name="Hauser L."/>
            <person name="Markowitz V."/>
            <person name="Cheng J.-F."/>
            <person name="Hugenholtz P."/>
            <person name="Woyke T."/>
            <person name="Wu D."/>
            <person name="Pukall R."/>
            <person name="Steenblock K."/>
            <person name="Brambilla E."/>
            <person name="Klenk H.-P."/>
            <person name="Eisen J.A."/>
        </authorList>
    </citation>
    <scope>NUCLEOTIDE SEQUENCE [LARGE SCALE GENOMIC DNA]</scope>
    <source>
        <strain evidence="10">ATCC 35074 / DSM 20540 / JCM 6276 / NBRC 101906 / NCIMB 13154 / VKM Ac-1939 / CCM 2703 / MRP</strain>
    </source>
</reference>
<dbReference type="eggNOG" id="COG2717">
    <property type="taxonomic scope" value="Bacteria"/>
</dbReference>
<feature type="transmembrane region" description="Helical" evidence="7">
    <location>
        <begin position="95"/>
        <end position="116"/>
    </location>
</feature>
<dbReference type="Pfam" id="PF01794">
    <property type="entry name" value="Ferric_reduct"/>
    <property type="match status" value="1"/>
</dbReference>
<evidence type="ECO:0000256" key="5">
    <source>
        <dbReference type="ARBA" id="ARBA00023004"/>
    </source>
</evidence>
<organism evidence="9 10">
    <name type="scientific">Deinococcus proteolyticus (strain ATCC 35074 / DSM 20540 / JCM 6276 / NBRC 101906 / NCIMB 13154 / VKM Ac-1939 / CCM 2703 / MRP)</name>
    <dbReference type="NCBI Taxonomy" id="693977"/>
    <lineage>
        <taxon>Bacteria</taxon>
        <taxon>Thermotogati</taxon>
        <taxon>Deinococcota</taxon>
        <taxon>Deinococci</taxon>
        <taxon>Deinococcales</taxon>
        <taxon>Deinococcaceae</taxon>
        <taxon>Deinococcus</taxon>
    </lineage>
</organism>
<dbReference type="PANTHER" id="PTHR36964">
    <property type="entry name" value="PROTEIN-METHIONINE-SULFOXIDE REDUCTASE HEME-BINDING SUBUNIT MSRQ"/>
    <property type="match status" value="1"/>
</dbReference>
<keyword evidence="7" id="KW-0479">Metal-binding</keyword>
<evidence type="ECO:0000256" key="7">
    <source>
        <dbReference type="HAMAP-Rule" id="MF_01207"/>
    </source>
</evidence>
<evidence type="ECO:0000256" key="1">
    <source>
        <dbReference type="ARBA" id="ARBA00004141"/>
    </source>
</evidence>
<keyword evidence="10" id="KW-1185">Reference proteome</keyword>
<dbReference type="OrthoDB" id="9788328at2"/>
<dbReference type="EMBL" id="CP002536">
    <property type="protein sequence ID" value="ADY26280.1"/>
    <property type="molecule type" value="Genomic_DNA"/>
</dbReference>
<evidence type="ECO:0000256" key="3">
    <source>
        <dbReference type="ARBA" id="ARBA00022692"/>
    </source>
</evidence>
<keyword evidence="7" id="KW-0349">Heme</keyword>
<reference evidence="9 10" key="2">
    <citation type="journal article" date="2012" name="Stand. Genomic Sci.">
        <title>Complete genome sequence of the orange-red pigmented, radioresistant Deinococcus proteolyticus type strain (MRP(T)).</title>
        <authorList>
            <person name="Copeland A."/>
            <person name="Zeytun A."/>
            <person name="Yassawong M."/>
            <person name="Nolan M."/>
            <person name="Lucas S."/>
            <person name="Hammon N."/>
            <person name="Deshpande S."/>
            <person name="Cheng J.F."/>
            <person name="Han C."/>
            <person name="Tapia R."/>
            <person name="Goodwin L.A."/>
            <person name="Pitluck S."/>
            <person name="Mavromatis K."/>
            <person name="Liolios K."/>
            <person name="Pagani I."/>
            <person name="Ivanova N."/>
            <person name="Mikhailova N."/>
            <person name="Pati A."/>
            <person name="Chen A."/>
            <person name="Palaniappan K."/>
            <person name="Land M."/>
            <person name="Hauser L."/>
            <person name="Jeffries C.D."/>
            <person name="Brambilla E.M."/>
            <person name="Rohde M."/>
            <person name="Sikorski J."/>
            <person name="Pukall R."/>
            <person name="Goker M."/>
            <person name="Detter J.C."/>
            <person name="Woyke T."/>
            <person name="Bristow J."/>
            <person name="Eisen J.A."/>
            <person name="Markowitz V."/>
            <person name="Hugenholtz P."/>
            <person name="Kyrpides N.C."/>
            <person name="Klenk H.P."/>
            <person name="Lapidus A."/>
        </authorList>
    </citation>
    <scope>NUCLEOTIDE SEQUENCE [LARGE SCALE GENOMIC DNA]</scope>
    <source>
        <strain evidence="10">ATCC 35074 / DSM 20540 / JCM 6276 / NBRC 101906 / NCIMB 13154 / VKM Ac-1939 / CCM 2703 / MRP</strain>
    </source>
</reference>
<evidence type="ECO:0000259" key="8">
    <source>
        <dbReference type="Pfam" id="PF01794"/>
    </source>
</evidence>
<dbReference type="KEGG" id="dpt:Deipr_1128"/>
<comment type="cofactor">
    <cofactor evidence="7">
        <name>heme b</name>
        <dbReference type="ChEBI" id="CHEBI:60344"/>
    </cofactor>
    <text evidence="7">Binds 1 heme b (iron(II)-protoporphyrin IX) group per subunit.</text>
</comment>
<dbReference type="PANTHER" id="PTHR36964:SF1">
    <property type="entry name" value="PROTEIN-METHIONINE-SULFOXIDE REDUCTASE HEME-BINDING SUBUNIT MSRQ"/>
    <property type="match status" value="1"/>
</dbReference>
<evidence type="ECO:0000256" key="6">
    <source>
        <dbReference type="ARBA" id="ARBA00023136"/>
    </source>
</evidence>
<keyword evidence="7" id="KW-0249">Electron transport</keyword>
<gene>
    <name evidence="7" type="primary">msrQ</name>
    <name evidence="9" type="ordered locus">Deipr_1128</name>
</gene>
<keyword evidence="3 7" id="KW-0812">Transmembrane</keyword>
<comment type="caution">
    <text evidence="7">Lacks conserved residue(s) required for the propagation of feature annotation.</text>
</comment>
<evidence type="ECO:0000313" key="10">
    <source>
        <dbReference type="Proteomes" id="UP000007718"/>
    </source>
</evidence>
<keyword evidence="7" id="KW-1003">Cell membrane</keyword>
<comment type="similarity">
    <text evidence="7">Belongs to the MsrQ family.</text>
</comment>
<name>F0RND8_DEIPM</name>
<dbReference type="GO" id="GO:0046872">
    <property type="term" value="F:metal ion binding"/>
    <property type="evidence" value="ECO:0007669"/>
    <property type="project" value="UniProtKB-KW"/>
</dbReference>
<feature type="transmembrane region" description="Helical" evidence="7">
    <location>
        <begin position="160"/>
        <end position="176"/>
    </location>
</feature>
<feature type="transmembrane region" description="Helical" evidence="7">
    <location>
        <begin position="136"/>
        <end position="154"/>
    </location>
</feature>
<evidence type="ECO:0000256" key="4">
    <source>
        <dbReference type="ARBA" id="ARBA00022989"/>
    </source>
</evidence>
<dbReference type="InterPro" id="IPR022837">
    <property type="entry name" value="MsrQ-like"/>
</dbReference>
<dbReference type="GO" id="GO:0009055">
    <property type="term" value="F:electron transfer activity"/>
    <property type="evidence" value="ECO:0007669"/>
    <property type="project" value="UniProtKB-UniRule"/>
</dbReference>